<keyword evidence="7 9" id="KW-0224">Dipeptidase</keyword>
<dbReference type="PANTHER" id="PTHR43808:SF31">
    <property type="entry name" value="N-ACETYL-L-CITRULLINE DEACETYLASE"/>
    <property type="match status" value="1"/>
</dbReference>
<evidence type="ECO:0000256" key="1">
    <source>
        <dbReference type="ARBA" id="ARBA00001947"/>
    </source>
</evidence>
<dbReference type="GO" id="GO:0008270">
    <property type="term" value="F:zinc ion binding"/>
    <property type="evidence" value="ECO:0007669"/>
    <property type="project" value="InterPro"/>
</dbReference>
<dbReference type="Proteomes" id="UP000824132">
    <property type="component" value="Unassembled WGS sequence"/>
</dbReference>
<keyword evidence="6" id="KW-0862">Zinc</keyword>
<evidence type="ECO:0000256" key="3">
    <source>
        <dbReference type="ARBA" id="ARBA00022670"/>
    </source>
</evidence>
<evidence type="ECO:0000313" key="9">
    <source>
        <dbReference type="EMBL" id="HIZ04020.1"/>
    </source>
</evidence>
<name>A0A9D2IDJ4_9FIRM</name>
<keyword evidence="8" id="KW-0482">Metalloprotease</keyword>
<dbReference type="GO" id="GO:0008777">
    <property type="term" value="F:acetylornithine deacetylase activity"/>
    <property type="evidence" value="ECO:0007669"/>
    <property type="project" value="TreeGrafter"/>
</dbReference>
<sequence length="421" mass="45216">MQKYFDGIVRSLREMISYDSSQAAPEAGMPFGRGAADCLNAFLSLAGGMGFETHNYDNYIGEVIFGEGEEFAILCHLDVVPAGGGWTHAPFGGEIVDGRLYGRGAADDKGPAVICLYCLKALKDEGFVPRKKIKLIVGCNEESGWACIEHYRRCASMPETGFSPDADFPVIYAEKGILHFEASFPVPDAPFASLCGGERANMVCALASAGGVRDPRGHEAFGLALENGSLVSRGVSAHASTPEEGKNALEPLLAFFAAQNAGVRRAHDILFADVLGLKRFRDETGGLTMSPNVASFSDGVLRVITDIRYPATMKSEQIVALLGGAGVDYRLLHCQAPLFNDKNGELIRTLLGVYEEATGEKAEPLAIGGGTYARALKNGAGFGPQFAGEPSTIHRADEYITLENIKKLSRIYYTAIERLTR</sequence>
<dbReference type="GO" id="GO:0008237">
    <property type="term" value="F:metallopeptidase activity"/>
    <property type="evidence" value="ECO:0007669"/>
    <property type="project" value="UniProtKB-KW"/>
</dbReference>
<protein>
    <submittedName>
        <fullName evidence="9">Sapep family Mn(2+)-dependent dipeptidase</fullName>
        <ecNumber evidence="9">3.4.13.-</ecNumber>
    </submittedName>
</protein>
<evidence type="ECO:0000256" key="2">
    <source>
        <dbReference type="ARBA" id="ARBA00006247"/>
    </source>
</evidence>
<keyword evidence="4" id="KW-0479">Metal-binding</keyword>
<dbReference type="Pfam" id="PF01546">
    <property type="entry name" value="Peptidase_M20"/>
    <property type="match status" value="1"/>
</dbReference>
<dbReference type="PROSITE" id="PS00759">
    <property type="entry name" value="ARGE_DAPE_CPG2_2"/>
    <property type="match status" value="1"/>
</dbReference>
<comment type="similarity">
    <text evidence="2">Belongs to the peptidase M20A family.</text>
</comment>
<keyword evidence="3" id="KW-0645">Protease</keyword>
<dbReference type="Gene3D" id="3.30.70.360">
    <property type="match status" value="2"/>
</dbReference>
<evidence type="ECO:0000256" key="5">
    <source>
        <dbReference type="ARBA" id="ARBA00022801"/>
    </source>
</evidence>
<reference evidence="9" key="1">
    <citation type="journal article" date="2021" name="PeerJ">
        <title>Extensive microbial diversity within the chicken gut microbiome revealed by metagenomics and culture.</title>
        <authorList>
            <person name="Gilroy R."/>
            <person name="Ravi A."/>
            <person name="Getino M."/>
            <person name="Pursley I."/>
            <person name="Horton D.L."/>
            <person name="Alikhan N.F."/>
            <person name="Baker D."/>
            <person name="Gharbi K."/>
            <person name="Hall N."/>
            <person name="Watson M."/>
            <person name="Adriaenssens E.M."/>
            <person name="Foster-Nyarko E."/>
            <person name="Jarju S."/>
            <person name="Secka A."/>
            <person name="Antonio M."/>
            <person name="Oren A."/>
            <person name="Chaudhuri R.R."/>
            <person name="La Ragione R."/>
            <person name="Hildebrand F."/>
            <person name="Pallen M.J."/>
        </authorList>
    </citation>
    <scope>NUCLEOTIDE SEQUENCE</scope>
    <source>
        <strain evidence="9">CHK187-5294</strain>
    </source>
</reference>
<reference evidence="9" key="2">
    <citation type="submission" date="2021-04" db="EMBL/GenBank/DDBJ databases">
        <authorList>
            <person name="Gilroy R."/>
        </authorList>
    </citation>
    <scope>NUCLEOTIDE SEQUENCE</scope>
    <source>
        <strain evidence="9">CHK187-5294</strain>
    </source>
</reference>
<gene>
    <name evidence="9" type="ORF">H9727_07015</name>
</gene>
<dbReference type="Gene3D" id="3.40.630.10">
    <property type="entry name" value="Zn peptidases"/>
    <property type="match status" value="1"/>
</dbReference>
<evidence type="ECO:0000256" key="6">
    <source>
        <dbReference type="ARBA" id="ARBA00022833"/>
    </source>
</evidence>
<dbReference type="EC" id="3.4.13.-" evidence="9"/>
<dbReference type="InterPro" id="IPR050072">
    <property type="entry name" value="Peptidase_M20A"/>
</dbReference>
<dbReference type="InterPro" id="IPR002933">
    <property type="entry name" value="Peptidase_M20"/>
</dbReference>
<evidence type="ECO:0000313" key="10">
    <source>
        <dbReference type="Proteomes" id="UP000824132"/>
    </source>
</evidence>
<evidence type="ECO:0000256" key="7">
    <source>
        <dbReference type="ARBA" id="ARBA00022997"/>
    </source>
</evidence>
<evidence type="ECO:0000256" key="8">
    <source>
        <dbReference type="ARBA" id="ARBA00023049"/>
    </source>
</evidence>
<keyword evidence="5 9" id="KW-0378">Hydrolase</keyword>
<dbReference type="AlphaFoldDB" id="A0A9D2IDJ4"/>
<dbReference type="GO" id="GO:0006526">
    <property type="term" value="P:L-arginine biosynthetic process"/>
    <property type="evidence" value="ECO:0007669"/>
    <property type="project" value="TreeGrafter"/>
</dbReference>
<dbReference type="PANTHER" id="PTHR43808">
    <property type="entry name" value="ACETYLORNITHINE DEACETYLASE"/>
    <property type="match status" value="1"/>
</dbReference>
<dbReference type="SUPFAM" id="SSF55031">
    <property type="entry name" value="Bacterial exopeptidase dimerisation domain"/>
    <property type="match status" value="1"/>
</dbReference>
<comment type="caution">
    <text evidence="9">The sequence shown here is derived from an EMBL/GenBank/DDBJ whole genome shotgun (WGS) entry which is preliminary data.</text>
</comment>
<comment type="cofactor">
    <cofactor evidence="1">
        <name>Zn(2+)</name>
        <dbReference type="ChEBI" id="CHEBI:29105"/>
    </cofactor>
</comment>
<dbReference type="InterPro" id="IPR001261">
    <property type="entry name" value="ArgE/DapE_CS"/>
</dbReference>
<dbReference type="GO" id="GO:0016805">
    <property type="term" value="F:dipeptidase activity"/>
    <property type="evidence" value="ECO:0007669"/>
    <property type="project" value="UniProtKB-KW"/>
</dbReference>
<dbReference type="InterPro" id="IPR036264">
    <property type="entry name" value="Bact_exopeptidase_dim_dom"/>
</dbReference>
<organism evidence="9 10">
    <name type="scientific">Candidatus Borkfalkia avistercoris</name>
    <dbReference type="NCBI Taxonomy" id="2838504"/>
    <lineage>
        <taxon>Bacteria</taxon>
        <taxon>Bacillati</taxon>
        <taxon>Bacillota</taxon>
        <taxon>Clostridia</taxon>
        <taxon>Christensenellales</taxon>
        <taxon>Christensenellaceae</taxon>
        <taxon>Candidatus Borkfalkia</taxon>
    </lineage>
</organism>
<dbReference type="SUPFAM" id="SSF53187">
    <property type="entry name" value="Zn-dependent exopeptidases"/>
    <property type="match status" value="1"/>
</dbReference>
<evidence type="ECO:0000256" key="4">
    <source>
        <dbReference type="ARBA" id="ARBA00022723"/>
    </source>
</evidence>
<proteinExistence type="inferred from homology"/>
<dbReference type="EMBL" id="DXCL01000042">
    <property type="protein sequence ID" value="HIZ04020.1"/>
    <property type="molecule type" value="Genomic_DNA"/>
</dbReference>
<dbReference type="GO" id="GO:0006508">
    <property type="term" value="P:proteolysis"/>
    <property type="evidence" value="ECO:0007669"/>
    <property type="project" value="UniProtKB-KW"/>
</dbReference>
<dbReference type="NCBIfam" id="TIGR01887">
    <property type="entry name" value="dipeptidaselike"/>
    <property type="match status" value="1"/>
</dbReference>
<dbReference type="InterPro" id="IPR010964">
    <property type="entry name" value="M20A_pepV-rel"/>
</dbReference>
<accession>A0A9D2IDJ4</accession>